<feature type="signal peptide" evidence="6">
    <location>
        <begin position="1"/>
        <end position="19"/>
    </location>
</feature>
<dbReference type="PANTHER" id="PTHR30600">
    <property type="entry name" value="CYTOCHROME C PEROXIDASE-RELATED"/>
    <property type="match status" value="1"/>
</dbReference>
<evidence type="ECO:0000256" key="4">
    <source>
        <dbReference type="PROSITE-ProRule" id="PRU00433"/>
    </source>
</evidence>
<dbReference type="InterPro" id="IPR010538">
    <property type="entry name" value="DHOR"/>
</dbReference>
<sequence>MTARLRPSFLLLMALAVSGCDDAPRFTAAEPGESRSGGATTVNKRDRNAFSLPSANLSPARRLDFSVGNSFFRNPWVIAPSTTTARDGLGPLFNTNACQNCHIKDGRGHPPEPGADNAVSMLVRLSIPDEPAFAERIKQLGLTPEPVYGKQLQDMAIPGVTPEGKVRVDYDSMTLHFRDGTPVHLRRPTLQITQPGYGPMHPQTRASARIAPPMIGLGLLEAIPQAAILANANPDDEQGTGITGKPNWVWDDAQQKSVLGRFGWKASQPSIKQQNAHALAGDMGLTSTLMPVDDCTPSQTACIAAPNGNGPNGEPEVSDNILRLITFYTRNLGVPARRDVADPQVLAGKNLFFKAGCQQCHTPQFTTSADAAEPELANQVIRPYTDLLLHDMGEGLADNLSEFQASGQQWRTPPLWGIGLTQAVSGHTQFLHDGRARNLMEAVLWHGGEALPAQRQVLAFDAEQRAALLVFLNSL</sequence>
<evidence type="ECO:0000313" key="8">
    <source>
        <dbReference type="EMBL" id="OCX11180.1"/>
    </source>
</evidence>
<dbReference type="InterPro" id="IPR051395">
    <property type="entry name" value="Cytochrome_c_Peroxidase/MauG"/>
</dbReference>
<dbReference type="PANTHER" id="PTHR30600:SF4">
    <property type="entry name" value="CYTOCHROME C DOMAIN-CONTAINING PROTEIN"/>
    <property type="match status" value="1"/>
</dbReference>
<dbReference type="PIRSF" id="PIRSF028099">
    <property type="entry name" value="DUF1111"/>
    <property type="match status" value="1"/>
</dbReference>
<dbReference type="GO" id="GO:0046872">
    <property type="term" value="F:metal ion binding"/>
    <property type="evidence" value="ECO:0007669"/>
    <property type="project" value="UniProtKB-KW"/>
</dbReference>
<feature type="chain" id="PRO_5008659063" evidence="6">
    <location>
        <begin position="20"/>
        <end position="475"/>
    </location>
</feature>
<dbReference type="STRING" id="158627.BW687_00140"/>
<dbReference type="PROSITE" id="PS51007">
    <property type="entry name" value="CYTC"/>
    <property type="match status" value="1"/>
</dbReference>
<evidence type="ECO:0000256" key="2">
    <source>
        <dbReference type="ARBA" id="ARBA00022723"/>
    </source>
</evidence>
<evidence type="ECO:0000256" key="3">
    <source>
        <dbReference type="ARBA" id="ARBA00023004"/>
    </source>
</evidence>
<dbReference type="SUPFAM" id="SSF46626">
    <property type="entry name" value="Cytochrome c"/>
    <property type="match status" value="1"/>
</dbReference>
<dbReference type="GO" id="GO:0009055">
    <property type="term" value="F:electron transfer activity"/>
    <property type="evidence" value="ECO:0007669"/>
    <property type="project" value="InterPro"/>
</dbReference>
<name>A0A1C2D8U2_9PSED</name>
<keyword evidence="6" id="KW-0732">Signal</keyword>
<evidence type="ECO:0000256" key="5">
    <source>
        <dbReference type="SAM" id="MobiDB-lite"/>
    </source>
</evidence>
<dbReference type="Gene3D" id="1.10.760.10">
    <property type="entry name" value="Cytochrome c-like domain"/>
    <property type="match status" value="1"/>
</dbReference>
<dbReference type="PROSITE" id="PS51257">
    <property type="entry name" value="PROKAR_LIPOPROTEIN"/>
    <property type="match status" value="1"/>
</dbReference>
<keyword evidence="1 4" id="KW-0349">Heme</keyword>
<dbReference type="GO" id="GO:0020037">
    <property type="term" value="F:heme binding"/>
    <property type="evidence" value="ECO:0007669"/>
    <property type="project" value="InterPro"/>
</dbReference>
<dbReference type="InterPro" id="IPR009056">
    <property type="entry name" value="Cyt_c-like_dom"/>
</dbReference>
<comment type="caution">
    <text evidence="8">The sequence shown here is derived from an EMBL/GenBank/DDBJ whole genome shotgun (WGS) entry which is preliminary data.</text>
</comment>
<dbReference type="EMBL" id="MDEN01000069">
    <property type="protein sequence ID" value="OCX11180.1"/>
    <property type="molecule type" value="Genomic_DNA"/>
</dbReference>
<dbReference type="RefSeq" id="WP_065992196.1">
    <property type="nucleotide sequence ID" value="NZ_MDEN01000069.1"/>
</dbReference>
<proteinExistence type="predicted"/>
<evidence type="ECO:0000313" key="9">
    <source>
        <dbReference type="Proteomes" id="UP000095143"/>
    </source>
</evidence>
<reference evidence="8 9" key="1">
    <citation type="submission" date="2016-08" db="EMBL/GenBank/DDBJ databases">
        <title>Whole genome sequence of Pseudomonas graminis strain UASWS1507, a potential biological control agent for agriculture.</title>
        <authorList>
            <person name="Crovadore J."/>
            <person name="Calmin G."/>
            <person name="Chablais R."/>
            <person name="Cochard B."/>
            <person name="Lefort F."/>
        </authorList>
    </citation>
    <scope>NUCLEOTIDE SEQUENCE [LARGE SCALE GENOMIC DNA]</scope>
    <source>
        <strain evidence="8 9">UASWS1507</strain>
    </source>
</reference>
<dbReference type="GO" id="GO:0004130">
    <property type="term" value="F:cytochrome-c peroxidase activity"/>
    <property type="evidence" value="ECO:0007669"/>
    <property type="project" value="TreeGrafter"/>
</dbReference>
<dbReference type="Pfam" id="PF06537">
    <property type="entry name" value="DHOR"/>
    <property type="match status" value="1"/>
</dbReference>
<dbReference type="AlphaFoldDB" id="A0A1C2D8U2"/>
<keyword evidence="2 4" id="KW-0479">Metal-binding</keyword>
<evidence type="ECO:0000256" key="6">
    <source>
        <dbReference type="SAM" id="SignalP"/>
    </source>
</evidence>
<dbReference type="OrthoDB" id="9805202at2"/>
<feature type="domain" description="Cytochrome c" evidence="7">
    <location>
        <begin position="343"/>
        <end position="475"/>
    </location>
</feature>
<organism evidence="8 9">
    <name type="scientific">Pseudomonas graminis</name>
    <dbReference type="NCBI Taxonomy" id="158627"/>
    <lineage>
        <taxon>Bacteria</taxon>
        <taxon>Pseudomonadati</taxon>
        <taxon>Pseudomonadota</taxon>
        <taxon>Gammaproteobacteria</taxon>
        <taxon>Pseudomonadales</taxon>
        <taxon>Pseudomonadaceae</taxon>
        <taxon>Pseudomonas</taxon>
    </lineage>
</organism>
<evidence type="ECO:0000256" key="1">
    <source>
        <dbReference type="ARBA" id="ARBA00022617"/>
    </source>
</evidence>
<feature type="region of interest" description="Disordered" evidence="5">
    <location>
        <begin position="26"/>
        <end position="47"/>
    </location>
</feature>
<gene>
    <name evidence="8" type="ORF">BBI10_23530</name>
</gene>
<protein>
    <submittedName>
        <fullName evidence="8">Thiol oxidoreductase</fullName>
    </submittedName>
</protein>
<accession>A0A1C2D8U2</accession>
<dbReference type="InterPro" id="IPR036909">
    <property type="entry name" value="Cyt_c-like_dom_sf"/>
</dbReference>
<dbReference type="Proteomes" id="UP000095143">
    <property type="component" value="Unassembled WGS sequence"/>
</dbReference>
<evidence type="ECO:0000259" key="7">
    <source>
        <dbReference type="PROSITE" id="PS51007"/>
    </source>
</evidence>
<keyword evidence="3 4" id="KW-0408">Iron</keyword>